<dbReference type="RefSeq" id="WP_160381754.1">
    <property type="nucleotide sequence ID" value="NZ_WNXQ01000002.1"/>
</dbReference>
<dbReference type="GO" id="GO:0005829">
    <property type="term" value="C:cytosol"/>
    <property type="evidence" value="ECO:0007669"/>
    <property type="project" value="TreeGrafter"/>
</dbReference>
<dbReference type="PANTHER" id="PTHR30543">
    <property type="entry name" value="CHROMATE REDUCTASE"/>
    <property type="match status" value="1"/>
</dbReference>
<dbReference type="SUPFAM" id="SSF52218">
    <property type="entry name" value="Flavoproteins"/>
    <property type="match status" value="1"/>
</dbReference>
<protein>
    <submittedName>
        <fullName evidence="2">NAD(P)H-dependent oxidoreductase</fullName>
    </submittedName>
</protein>
<proteinExistence type="predicted"/>
<comment type="caution">
    <text evidence="2">The sequence shown here is derived from an EMBL/GenBank/DDBJ whole genome shotgun (WGS) entry which is preliminary data.</text>
</comment>
<dbReference type="GO" id="GO:0010181">
    <property type="term" value="F:FMN binding"/>
    <property type="evidence" value="ECO:0007669"/>
    <property type="project" value="TreeGrafter"/>
</dbReference>
<dbReference type="GO" id="GO:0016491">
    <property type="term" value="F:oxidoreductase activity"/>
    <property type="evidence" value="ECO:0007669"/>
    <property type="project" value="InterPro"/>
</dbReference>
<dbReference type="InterPro" id="IPR050712">
    <property type="entry name" value="NAD(P)H-dep_reductase"/>
</dbReference>
<dbReference type="EMBL" id="WNXQ01000002">
    <property type="protein sequence ID" value="MWB77505.1"/>
    <property type="molecule type" value="Genomic_DNA"/>
</dbReference>
<dbReference type="Proteomes" id="UP000443843">
    <property type="component" value="Unassembled WGS sequence"/>
</dbReference>
<dbReference type="InterPro" id="IPR005025">
    <property type="entry name" value="FMN_Rdtase-like_dom"/>
</dbReference>
<dbReference type="Pfam" id="PF03358">
    <property type="entry name" value="FMN_red"/>
    <property type="match status" value="1"/>
</dbReference>
<evidence type="ECO:0000259" key="1">
    <source>
        <dbReference type="Pfam" id="PF03358"/>
    </source>
</evidence>
<evidence type="ECO:0000313" key="2">
    <source>
        <dbReference type="EMBL" id="MWB77505.1"/>
    </source>
</evidence>
<feature type="domain" description="NADPH-dependent FMN reductase-like" evidence="1">
    <location>
        <begin position="1"/>
        <end position="126"/>
    </location>
</feature>
<accession>A0A844W350</accession>
<dbReference type="AlphaFoldDB" id="A0A844W350"/>
<keyword evidence="3" id="KW-1185">Reference proteome</keyword>
<sequence length="179" mass="19248">MHLLALSGSLRASSTNTALLRGLKAAARDAATVEVVTPAGLPLFDADREGPPAPPEVELFAARLARADGLVISCPEYVHALPGAFKNAIDWMVSRPEIIGKPVALLHGSHRGEDALAQLRLVLGTVSQNFWPDIHARFHLISMTPEAIAAHLGQPEQRAELRAFLGAFTTRIRATRTPE</sequence>
<evidence type="ECO:0000313" key="3">
    <source>
        <dbReference type="Proteomes" id="UP000443843"/>
    </source>
</evidence>
<organism evidence="2 3">
    <name type="scientific">Pseudooceanicola pacificus</name>
    <dbReference type="NCBI Taxonomy" id="2676438"/>
    <lineage>
        <taxon>Bacteria</taxon>
        <taxon>Pseudomonadati</taxon>
        <taxon>Pseudomonadota</taxon>
        <taxon>Alphaproteobacteria</taxon>
        <taxon>Rhodobacterales</taxon>
        <taxon>Paracoccaceae</taxon>
        <taxon>Pseudooceanicola</taxon>
    </lineage>
</organism>
<reference evidence="2 3" key="1">
    <citation type="submission" date="2019-11" db="EMBL/GenBank/DDBJ databases">
        <title>Pseudooceanicola pacifica sp. nov., isolated from deep-sea sediment of the Pacific Ocean.</title>
        <authorList>
            <person name="Lyu L."/>
        </authorList>
    </citation>
    <scope>NUCLEOTIDE SEQUENCE [LARGE SCALE GENOMIC DNA]</scope>
    <source>
        <strain evidence="2 3">216_PA32_1</strain>
    </source>
</reference>
<dbReference type="PANTHER" id="PTHR30543:SF21">
    <property type="entry name" value="NAD(P)H-DEPENDENT FMN REDUCTASE LOT6"/>
    <property type="match status" value="1"/>
</dbReference>
<dbReference type="InterPro" id="IPR029039">
    <property type="entry name" value="Flavoprotein-like_sf"/>
</dbReference>
<name>A0A844W350_9RHOB</name>
<dbReference type="Gene3D" id="3.40.50.360">
    <property type="match status" value="1"/>
</dbReference>
<gene>
    <name evidence="2" type="ORF">GLS40_05675</name>
</gene>